<name>A0A1I3IKZ1_9RHOB</name>
<dbReference type="RefSeq" id="WP_092777702.1">
    <property type="nucleotide sequence ID" value="NZ_FORA01000001.1"/>
</dbReference>
<sequence length="240" mass="25035">MTKALFILTSTSEFPADGGPAAGRKTGYYIDEMAAPWAALTDAGVDITFASIKGGEAPIDPNSMEDDGDNPEPVQRVLGDPDVMAQLKATLPVDSIDPTSFDLIFLPGGHGTMFDFRQTPALADVIGKAWDNGAVVGAVCHGPSGLIEARDASGDPIVKGRKVSGFTDSEEDAAGLTDSVPYLLEQELRAKGALFEKGDDFTSHAVRDGRLVTGQNPTSSEAVAKLLVAALEARSADRAA</sequence>
<dbReference type="CDD" id="cd03141">
    <property type="entry name" value="GATase1_Hsp31_like"/>
    <property type="match status" value="1"/>
</dbReference>
<evidence type="ECO:0000256" key="1">
    <source>
        <dbReference type="ARBA" id="ARBA00023016"/>
    </source>
</evidence>
<reference evidence="5 6" key="1">
    <citation type="submission" date="2016-10" db="EMBL/GenBank/DDBJ databases">
        <authorList>
            <person name="de Groot N.N."/>
        </authorList>
    </citation>
    <scope>NUCLEOTIDE SEQUENCE [LARGE SCALE GENOMIC DNA]</scope>
    <source>
        <strain evidence="5 6">DSM 19073</strain>
    </source>
</reference>
<keyword evidence="5" id="KW-0645">Protease</keyword>
<dbReference type="STRING" id="390807.SAMN04488095_1016"/>
<accession>A0A1I3IKZ1</accession>
<gene>
    <name evidence="5" type="ORF">SAMN04488095_1016</name>
</gene>
<dbReference type="InterPro" id="IPR002818">
    <property type="entry name" value="DJ-1/PfpI"/>
</dbReference>
<dbReference type="GO" id="GO:0019172">
    <property type="term" value="F:glyoxalase III activity"/>
    <property type="evidence" value="ECO:0007669"/>
    <property type="project" value="TreeGrafter"/>
</dbReference>
<keyword evidence="2" id="KW-0456">Lyase</keyword>
<dbReference type="SUPFAM" id="SSF52317">
    <property type="entry name" value="Class I glutamine amidotransferase-like"/>
    <property type="match status" value="1"/>
</dbReference>
<feature type="domain" description="DJ-1/PfpI" evidence="4">
    <location>
        <begin position="32"/>
        <end position="229"/>
    </location>
</feature>
<evidence type="ECO:0000313" key="6">
    <source>
        <dbReference type="Proteomes" id="UP000199110"/>
    </source>
</evidence>
<comment type="similarity">
    <text evidence="3">Belongs to the peptidase C56 family. HSP31-like subfamily.</text>
</comment>
<dbReference type="GO" id="GO:0008233">
    <property type="term" value="F:peptidase activity"/>
    <property type="evidence" value="ECO:0007669"/>
    <property type="project" value="UniProtKB-KW"/>
</dbReference>
<dbReference type="Proteomes" id="UP000199110">
    <property type="component" value="Unassembled WGS sequence"/>
</dbReference>
<evidence type="ECO:0000313" key="5">
    <source>
        <dbReference type="EMBL" id="SFI48606.1"/>
    </source>
</evidence>
<dbReference type="PANTHER" id="PTHR48094:SF11">
    <property type="entry name" value="GLUTATHIONE-INDEPENDENT GLYOXALASE HSP31-RELATED"/>
    <property type="match status" value="1"/>
</dbReference>
<evidence type="ECO:0000256" key="2">
    <source>
        <dbReference type="ARBA" id="ARBA00023239"/>
    </source>
</evidence>
<dbReference type="Pfam" id="PF01965">
    <property type="entry name" value="DJ-1_PfpI"/>
    <property type="match status" value="1"/>
</dbReference>
<evidence type="ECO:0000259" key="4">
    <source>
        <dbReference type="Pfam" id="PF01965"/>
    </source>
</evidence>
<keyword evidence="5" id="KW-0378">Hydrolase</keyword>
<protein>
    <submittedName>
        <fullName evidence="5">Putative intracellular protease/amidase</fullName>
    </submittedName>
</protein>
<dbReference type="AlphaFoldDB" id="A0A1I3IKZ1"/>
<keyword evidence="6" id="KW-1185">Reference proteome</keyword>
<dbReference type="GO" id="GO:0005737">
    <property type="term" value="C:cytoplasm"/>
    <property type="evidence" value="ECO:0007669"/>
    <property type="project" value="TreeGrafter"/>
</dbReference>
<dbReference type="InterPro" id="IPR050325">
    <property type="entry name" value="Prot/Nucl_acid_deglycase"/>
</dbReference>
<evidence type="ECO:0000256" key="3">
    <source>
        <dbReference type="ARBA" id="ARBA00038493"/>
    </source>
</evidence>
<dbReference type="Gene3D" id="3.40.50.880">
    <property type="match status" value="1"/>
</dbReference>
<dbReference type="OrthoDB" id="9792284at2"/>
<dbReference type="PANTHER" id="PTHR48094">
    <property type="entry name" value="PROTEIN/NUCLEIC ACID DEGLYCASE DJ-1-RELATED"/>
    <property type="match status" value="1"/>
</dbReference>
<dbReference type="GO" id="GO:0019243">
    <property type="term" value="P:methylglyoxal catabolic process to D-lactate via S-lactoyl-glutathione"/>
    <property type="evidence" value="ECO:0007669"/>
    <property type="project" value="TreeGrafter"/>
</dbReference>
<proteinExistence type="inferred from homology"/>
<organism evidence="5 6">
    <name type="scientific">Jannaschia pohangensis</name>
    <dbReference type="NCBI Taxonomy" id="390807"/>
    <lineage>
        <taxon>Bacteria</taxon>
        <taxon>Pseudomonadati</taxon>
        <taxon>Pseudomonadota</taxon>
        <taxon>Alphaproteobacteria</taxon>
        <taxon>Rhodobacterales</taxon>
        <taxon>Roseobacteraceae</taxon>
        <taxon>Jannaschia</taxon>
    </lineage>
</organism>
<dbReference type="GO" id="GO:0006508">
    <property type="term" value="P:proteolysis"/>
    <property type="evidence" value="ECO:0007669"/>
    <property type="project" value="UniProtKB-KW"/>
</dbReference>
<dbReference type="EMBL" id="FORA01000001">
    <property type="protein sequence ID" value="SFI48606.1"/>
    <property type="molecule type" value="Genomic_DNA"/>
</dbReference>
<keyword evidence="1" id="KW-0346">Stress response</keyword>
<dbReference type="InterPro" id="IPR029062">
    <property type="entry name" value="Class_I_gatase-like"/>
</dbReference>